<evidence type="ECO:0000256" key="2">
    <source>
        <dbReference type="ARBA" id="ARBA00022475"/>
    </source>
</evidence>
<evidence type="ECO:0000256" key="6">
    <source>
        <dbReference type="ARBA" id="ARBA00023136"/>
    </source>
</evidence>
<evidence type="ECO:0000256" key="9">
    <source>
        <dbReference type="ARBA" id="ARBA00040743"/>
    </source>
</evidence>
<name>A0A4Q9FEV0_9FLAO</name>
<evidence type="ECO:0000256" key="1">
    <source>
        <dbReference type="ARBA" id="ARBA00004382"/>
    </source>
</evidence>
<protein>
    <recommendedName>
        <fullName evidence="9">Periplasmic chaperone PpiD</fullName>
    </recommendedName>
    <alternativeName>
        <fullName evidence="10">Periplasmic folding chaperone</fullName>
    </alternativeName>
</protein>
<dbReference type="PROSITE" id="PS50198">
    <property type="entry name" value="PPIC_PPIASE_2"/>
    <property type="match status" value="1"/>
</dbReference>
<dbReference type="EMBL" id="SIRT01000009">
    <property type="protein sequence ID" value="TBN02692.1"/>
    <property type="molecule type" value="Genomic_DNA"/>
</dbReference>
<dbReference type="PANTHER" id="PTHR47529:SF1">
    <property type="entry name" value="PERIPLASMIC CHAPERONE PPID"/>
    <property type="match status" value="1"/>
</dbReference>
<dbReference type="RefSeq" id="WP_130964646.1">
    <property type="nucleotide sequence ID" value="NZ_SIRT01000009.1"/>
</dbReference>
<keyword evidence="7" id="KW-0143">Chaperone</keyword>
<proteinExistence type="inferred from homology"/>
<sequence>MAVLNKIRQRSLFLILIIALALFSFVLADLFRNSDALSARSQNTVATINGKDINREDFLKKVEIMQRQMGPNATSTQVMNRVWDQEVREAVLSAQYEKLGISIEKDQMRDLLKTALAGNPQFSNEAGIFDEGKLNEYIANLKNTSEEQYQSWINYEQNVAANALQQNYFNLVKAGLVGTLAEGELEHQLEGNKVDIKFVQIPYTKIADSTISVTKSDIQAYIKDHKSEYEVEASRDIKFVEFKETATVGDENAIKDDLKVFKTGRIKDKDGRTDPIDAFSAVENHEEYINLTAESDVKFQDRFVFRESFSGIVVDSIYNLKKNEVYGPYKDNGYFKLTKAIGFKKILDSIESSHIIVPFLGSRAATAETILTEEQAKAKVDSLLPLVKNNKAKFNEVANEINTDGSKGNDGSIGWVRYSTFNPLAFDPAFAKFLFDNKKGSVDIVKSQFGYHIIRIDDKRHEKEGVKVGTIARKIEPSEETINAVFRDASNFEIKAKEGDFEEVAKANNYAVRPVNGVKALDENIPGIGNQRPIVRWTFEDEAEIGDIKRFTISGGYVVAQLVAKHEEGLMAVEDASATVLPKIRKERKAEMIKERVTATTLEDVATAENTTVRTALAVNMKNPTISGAGREPMVVGAAFALEEGETSKLISGERGVYMVQVTKKTPAVELENYQSFANRVETQKSSVVNSKLYNALKDAAEIEDNRAELQIQ</sequence>
<evidence type="ECO:0000256" key="5">
    <source>
        <dbReference type="ARBA" id="ARBA00022989"/>
    </source>
</evidence>
<keyword evidence="11 13" id="KW-0413">Isomerase</keyword>
<evidence type="ECO:0000256" key="3">
    <source>
        <dbReference type="ARBA" id="ARBA00022519"/>
    </source>
</evidence>
<dbReference type="SUPFAM" id="SSF109998">
    <property type="entry name" value="Triger factor/SurA peptide-binding domain-like"/>
    <property type="match status" value="1"/>
</dbReference>
<keyword evidence="4" id="KW-0812">Transmembrane</keyword>
<dbReference type="AlphaFoldDB" id="A0A4Q9FEV0"/>
<dbReference type="GO" id="GO:0003755">
    <property type="term" value="F:peptidyl-prolyl cis-trans isomerase activity"/>
    <property type="evidence" value="ECO:0007669"/>
    <property type="project" value="UniProtKB-KW"/>
</dbReference>
<gene>
    <name evidence="13" type="ORF">EYD45_11225</name>
</gene>
<dbReference type="InterPro" id="IPR052029">
    <property type="entry name" value="PpiD_chaperone"/>
</dbReference>
<feature type="domain" description="PpiC" evidence="12">
    <location>
        <begin position="347"/>
        <end position="458"/>
    </location>
</feature>
<comment type="caution">
    <text evidence="13">The sequence shown here is derived from an EMBL/GenBank/DDBJ whole genome shotgun (WGS) entry which is preliminary data.</text>
</comment>
<dbReference type="Pfam" id="PF13623">
    <property type="entry name" value="SurA_N_2"/>
    <property type="match status" value="1"/>
</dbReference>
<dbReference type="GO" id="GO:0005886">
    <property type="term" value="C:plasma membrane"/>
    <property type="evidence" value="ECO:0007669"/>
    <property type="project" value="UniProtKB-SubCell"/>
</dbReference>
<dbReference type="SUPFAM" id="SSF54534">
    <property type="entry name" value="FKBP-like"/>
    <property type="match status" value="1"/>
</dbReference>
<evidence type="ECO:0000256" key="10">
    <source>
        <dbReference type="ARBA" id="ARBA00042775"/>
    </source>
</evidence>
<dbReference type="InterPro" id="IPR046357">
    <property type="entry name" value="PPIase_dom_sf"/>
</dbReference>
<evidence type="ECO:0000256" key="11">
    <source>
        <dbReference type="PROSITE-ProRule" id="PRU00278"/>
    </source>
</evidence>
<keyword evidence="6" id="KW-0472">Membrane</keyword>
<evidence type="ECO:0000256" key="8">
    <source>
        <dbReference type="ARBA" id="ARBA00038408"/>
    </source>
</evidence>
<keyword evidence="5" id="KW-1133">Transmembrane helix</keyword>
<evidence type="ECO:0000313" key="14">
    <source>
        <dbReference type="Proteomes" id="UP000291142"/>
    </source>
</evidence>
<evidence type="ECO:0000259" key="12">
    <source>
        <dbReference type="PROSITE" id="PS50198"/>
    </source>
</evidence>
<keyword evidence="14" id="KW-1185">Reference proteome</keyword>
<dbReference type="PANTHER" id="PTHR47529">
    <property type="entry name" value="PEPTIDYL-PROLYL CIS-TRANS ISOMERASE D"/>
    <property type="match status" value="1"/>
</dbReference>
<accession>A0A4Q9FEV0</accession>
<comment type="subcellular location">
    <subcellularLocation>
        <location evidence="1">Cell inner membrane</location>
        <topology evidence="1">Single-pass type II membrane protein</topology>
        <orientation evidence="1">Periplasmic side</orientation>
    </subcellularLocation>
</comment>
<evidence type="ECO:0000256" key="7">
    <source>
        <dbReference type="ARBA" id="ARBA00023186"/>
    </source>
</evidence>
<evidence type="ECO:0000313" key="13">
    <source>
        <dbReference type="EMBL" id="TBN02692.1"/>
    </source>
</evidence>
<dbReference type="InterPro" id="IPR000297">
    <property type="entry name" value="PPIase_PpiC"/>
</dbReference>
<keyword evidence="2" id="KW-1003">Cell membrane</keyword>
<keyword evidence="3" id="KW-0997">Cell inner membrane</keyword>
<dbReference type="OrthoDB" id="9812372at2"/>
<dbReference type="Pfam" id="PF13616">
    <property type="entry name" value="Rotamase_3"/>
    <property type="match status" value="1"/>
</dbReference>
<reference evidence="13 14" key="1">
    <citation type="submission" date="2019-02" db="EMBL/GenBank/DDBJ databases">
        <title>Hyunsoonleella sp., isolated from marine sediment.</title>
        <authorList>
            <person name="Liu B.-T."/>
        </authorList>
    </citation>
    <scope>NUCLEOTIDE SEQUENCE [LARGE SCALE GENOMIC DNA]</scope>
    <source>
        <strain evidence="13 14">T58</strain>
    </source>
</reference>
<dbReference type="Proteomes" id="UP000291142">
    <property type="component" value="Unassembled WGS sequence"/>
</dbReference>
<keyword evidence="11" id="KW-0697">Rotamase</keyword>
<evidence type="ECO:0000256" key="4">
    <source>
        <dbReference type="ARBA" id="ARBA00022692"/>
    </source>
</evidence>
<dbReference type="InterPro" id="IPR027304">
    <property type="entry name" value="Trigger_fact/SurA_dom_sf"/>
</dbReference>
<organism evidence="13 14">
    <name type="scientific">Hyunsoonleella flava</name>
    <dbReference type="NCBI Taxonomy" id="2527939"/>
    <lineage>
        <taxon>Bacteria</taxon>
        <taxon>Pseudomonadati</taxon>
        <taxon>Bacteroidota</taxon>
        <taxon>Flavobacteriia</taxon>
        <taxon>Flavobacteriales</taxon>
        <taxon>Flavobacteriaceae</taxon>
    </lineage>
</organism>
<comment type="similarity">
    <text evidence="8">Belongs to the PpiD chaperone family.</text>
</comment>
<dbReference type="Gene3D" id="3.10.50.40">
    <property type="match status" value="1"/>
</dbReference>